<evidence type="ECO:0000256" key="2">
    <source>
        <dbReference type="SAM" id="Phobius"/>
    </source>
</evidence>
<sequence length="486" mass="54661">MAQKQNTGTEAPVVTMDAFSNPAARIGFGTLDLLQATEYPMTRMTQNYQLLTSLYRENWIIQNIIATIPNDMMRKWYDLRTGADPEYLKQMARLERRTQIRKKLLLGMYWGRLYGGAAGVILIKGHNDMSRPLELDAVMPGSFLGLHILDRWNGVYPETDLVSDPEDPDFGLPEFYMIRNEETGMTAARVHHSRVIRFIGRELPWMEQVTEQYWGESEIEAVYEELTRRDNVAGNIAALTFRANINYQETDGLDQLLGTANTEMQRRFWNTMAAQSVMESNFGTRMINKGDAIHNTQYTFTGLPDVYDRVMMDVAGAARTPVTKLFGRSPAGMNATGESDLKNYYDYIDGLRETELRGIIERLLPVMALSAWGTIPDDMEVVFPPMQTPDAREVAEITERKSNAVLAVYQNDLIDAATAMQELKQLSDETGLYGKVSDEAVEAGRGVFYSDSRLRDPMSGLEFPGNPEEGGGGLEDDEEDPAGEGN</sequence>
<feature type="compositionally biased region" description="Acidic residues" evidence="1">
    <location>
        <begin position="474"/>
        <end position="486"/>
    </location>
</feature>
<feature type="region of interest" description="Disordered" evidence="1">
    <location>
        <begin position="451"/>
        <end position="486"/>
    </location>
</feature>
<keyword evidence="2" id="KW-0812">Transmembrane</keyword>
<evidence type="ECO:0000259" key="3">
    <source>
        <dbReference type="Pfam" id="PF06381"/>
    </source>
</evidence>
<keyword evidence="2" id="KW-0472">Membrane</keyword>
<accession>A0A8S5N272</accession>
<evidence type="ECO:0000256" key="1">
    <source>
        <dbReference type="SAM" id="MobiDB-lite"/>
    </source>
</evidence>
<name>A0A8S5N272_9CAUD</name>
<dbReference type="InterPro" id="IPR006445">
    <property type="entry name" value="Phage-assoc_HI1409"/>
</dbReference>
<feature type="transmembrane region" description="Helical" evidence="2">
    <location>
        <begin position="104"/>
        <end position="123"/>
    </location>
</feature>
<dbReference type="Pfam" id="PF06381">
    <property type="entry name" value="Phage_portal_3"/>
    <property type="match status" value="1"/>
</dbReference>
<protein>
    <submittedName>
        <fullName evidence="4">Portal</fullName>
    </submittedName>
</protein>
<proteinExistence type="predicted"/>
<keyword evidence="2" id="KW-1133">Transmembrane helix</keyword>
<reference evidence="4" key="1">
    <citation type="journal article" date="2021" name="Proc. Natl. Acad. Sci. U.S.A.">
        <title>A Catalog of Tens of Thousands of Viruses from Human Metagenomes Reveals Hidden Associations with Chronic Diseases.</title>
        <authorList>
            <person name="Tisza M.J."/>
            <person name="Buck C.B."/>
        </authorList>
    </citation>
    <scope>NUCLEOTIDE SEQUENCE</scope>
    <source>
        <strain evidence="4">CtP4M4</strain>
    </source>
</reference>
<dbReference type="EMBL" id="BK015043">
    <property type="protein sequence ID" value="DAD88584.1"/>
    <property type="molecule type" value="Genomic_DNA"/>
</dbReference>
<dbReference type="InterPro" id="IPR024459">
    <property type="entry name" value="Acb1-like_N"/>
</dbReference>
<evidence type="ECO:0000313" key="4">
    <source>
        <dbReference type="EMBL" id="DAD88584.1"/>
    </source>
</evidence>
<organism evidence="4">
    <name type="scientific">Myoviridae sp. ctP4M4</name>
    <dbReference type="NCBI Taxonomy" id="2826647"/>
    <lineage>
        <taxon>Viruses</taxon>
        <taxon>Duplodnaviria</taxon>
        <taxon>Heunggongvirae</taxon>
        <taxon>Uroviricota</taxon>
        <taxon>Caudoviricetes</taxon>
    </lineage>
</organism>
<feature type="domain" description="Anti-CBASS protein Acb1-like N-terminal" evidence="3">
    <location>
        <begin position="52"/>
        <end position="405"/>
    </location>
</feature>
<dbReference type="NCBIfam" id="TIGR01555">
    <property type="entry name" value="phge_rel_HI1409"/>
    <property type="match status" value="1"/>
</dbReference>